<dbReference type="EMBL" id="JAVREJ010000004">
    <property type="protein sequence ID" value="MDT0349684.1"/>
    <property type="molecule type" value="Genomic_DNA"/>
</dbReference>
<evidence type="ECO:0000313" key="2">
    <source>
        <dbReference type="EMBL" id="MDT0349684.1"/>
    </source>
</evidence>
<dbReference type="Proteomes" id="UP001183202">
    <property type="component" value="Unassembled WGS sequence"/>
</dbReference>
<protein>
    <submittedName>
        <fullName evidence="2">GDSL-type esterase/lipase family protein</fullName>
    </submittedName>
</protein>
<dbReference type="InterPro" id="IPR053140">
    <property type="entry name" value="GDSL_Rv0518-like"/>
</dbReference>
<dbReference type="Gene3D" id="3.40.50.1110">
    <property type="entry name" value="SGNH hydrolase"/>
    <property type="match status" value="1"/>
</dbReference>
<sequence length="440" mass="44367">MGDGRRAVPAGGGLGVVLLAAVLGSMALVGATGSEPAPRPAVMTAAVDRCGPGWVAAWRTSPQPVRPADSLAGRTLRMVVRPQITGSGVRVRLSNRFGTAPLAVGPVTAARGGPGATLVPGSVQPVTFDGRADVVVAPGAEVVSDAVPVVAEAGRPIAVSLVVADTPDVVAGHPVALQTSYLSGPGDFALDVDGAAFTTPIDSWIVLTGVDVVTPRPVNALVAMGDSITDGVGSGLDADSRWSDALSDRLTRRGGAATMAVLNAGISRNELLAARGPDGGDSPLERVGREVADVPGATDVVLHIGTNDIAVGRSGQEIVGGLVRFTGLARAAGKRVFLTTITPSDAGPHGSARAAAVRDGVNRWVRERGAEYADGVFDFAAAVADPAKPGRLLGRYDSGDGLHLSPAGYRALADAVDVTRLTGSPCLADRSPARVVLSDG</sequence>
<dbReference type="PANTHER" id="PTHR43784">
    <property type="entry name" value="GDSL-LIKE LIPASE/ACYLHYDROLASE, PUTATIVE (AFU_ORTHOLOGUE AFUA_2G00820)-RELATED"/>
    <property type="match status" value="1"/>
</dbReference>
<dbReference type="InterPro" id="IPR013830">
    <property type="entry name" value="SGNH_hydro"/>
</dbReference>
<proteinExistence type="predicted"/>
<organism evidence="2 3">
    <name type="scientific">Pseudonocardia charpentierae</name>
    <dbReference type="NCBI Taxonomy" id="3075545"/>
    <lineage>
        <taxon>Bacteria</taxon>
        <taxon>Bacillati</taxon>
        <taxon>Actinomycetota</taxon>
        <taxon>Actinomycetes</taxon>
        <taxon>Pseudonocardiales</taxon>
        <taxon>Pseudonocardiaceae</taxon>
        <taxon>Pseudonocardia</taxon>
    </lineage>
</organism>
<feature type="domain" description="SGNH hydrolase-type esterase" evidence="1">
    <location>
        <begin position="223"/>
        <end position="411"/>
    </location>
</feature>
<dbReference type="PANTHER" id="PTHR43784:SF2">
    <property type="entry name" value="GDSL-LIKE LIPASE_ACYLHYDROLASE, PUTATIVE (AFU_ORTHOLOGUE AFUA_2G00820)-RELATED"/>
    <property type="match status" value="1"/>
</dbReference>
<dbReference type="RefSeq" id="WP_311555697.1">
    <property type="nucleotide sequence ID" value="NZ_JAVREJ010000004.1"/>
</dbReference>
<dbReference type="InterPro" id="IPR036514">
    <property type="entry name" value="SGNH_hydro_sf"/>
</dbReference>
<name>A0ABU2N720_9PSEU</name>
<reference evidence="3" key="1">
    <citation type="submission" date="2023-07" db="EMBL/GenBank/DDBJ databases">
        <title>30 novel species of actinomycetes from the DSMZ collection.</title>
        <authorList>
            <person name="Nouioui I."/>
        </authorList>
    </citation>
    <scope>NUCLEOTIDE SEQUENCE [LARGE SCALE GENOMIC DNA]</scope>
    <source>
        <strain evidence="3">DSM 45834</strain>
    </source>
</reference>
<evidence type="ECO:0000259" key="1">
    <source>
        <dbReference type="Pfam" id="PF13472"/>
    </source>
</evidence>
<dbReference type="Pfam" id="PF13472">
    <property type="entry name" value="Lipase_GDSL_2"/>
    <property type="match status" value="1"/>
</dbReference>
<evidence type="ECO:0000313" key="3">
    <source>
        <dbReference type="Proteomes" id="UP001183202"/>
    </source>
</evidence>
<comment type="caution">
    <text evidence="2">The sequence shown here is derived from an EMBL/GenBank/DDBJ whole genome shotgun (WGS) entry which is preliminary data.</text>
</comment>
<accession>A0ABU2N720</accession>
<dbReference type="SUPFAM" id="SSF52266">
    <property type="entry name" value="SGNH hydrolase"/>
    <property type="match status" value="1"/>
</dbReference>
<keyword evidence="3" id="KW-1185">Reference proteome</keyword>
<gene>
    <name evidence="2" type="ORF">RM445_09140</name>
</gene>